<feature type="domain" description="Response regulatory" evidence="3">
    <location>
        <begin position="4"/>
        <end position="118"/>
    </location>
</feature>
<evidence type="ECO:0000256" key="2">
    <source>
        <dbReference type="PROSITE-ProRule" id="PRU00169"/>
    </source>
</evidence>
<dbReference type="OrthoDB" id="677887at2"/>
<dbReference type="InterPro" id="IPR001789">
    <property type="entry name" value="Sig_transdc_resp-reg_receiver"/>
</dbReference>
<evidence type="ECO:0000259" key="3">
    <source>
        <dbReference type="PROSITE" id="PS50110"/>
    </source>
</evidence>
<name>A0A495J2W4_9SPHI</name>
<dbReference type="PANTHER" id="PTHR44591">
    <property type="entry name" value="STRESS RESPONSE REGULATOR PROTEIN 1"/>
    <property type="match status" value="1"/>
</dbReference>
<reference evidence="4 5" key="1">
    <citation type="submission" date="2018-10" db="EMBL/GenBank/DDBJ databases">
        <title>Genomic Encyclopedia of Archaeal and Bacterial Type Strains, Phase II (KMG-II): from individual species to whole genera.</title>
        <authorList>
            <person name="Goeker M."/>
        </authorList>
    </citation>
    <scope>NUCLEOTIDE SEQUENCE [LARGE SCALE GENOMIC DNA]</scope>
    <source>
        <strain evidence="4 5">DSM 18602</strain>
    </source>
</reference>
<evidence type="ECO:0000313" key="4">
    <source>
        <dbReference type="EMBL" id="RKR83267.1"/>
    </source>
</evidence>
<evidence type="ECO:0000256" key="1">
    <source>
        <dbReference type="ARBA" id="ARBA00022553"/>
    </source>
</evidence>
<comment type="caution">
    <text evidence="4">The sequence shown here is derived from an EMBL/GenBank/DDBJ whole genome shotgun (WGS) entry which is preliminary data.</text>
</comment>
<dbReference type="PROSITE" id="PS50110">
    <property type="entry name" value="RESPONSE_REGULATORY"/>
    <property type="match status" value="1"/>
</dbReference>
<sequence length="122" mass="13618">MLKKVLAVDDDPYILDALVELLKYSGYDVNTTPKGDEVFKKIDEFSPDIILLDIMLSGLDGREICRQIKSDKKTSQIPVIMISATPNLTQSVLESGANDFVAKPFDIFLLLDKIEKQILKAS</sequence>
<keyword evidence="5" id="KW-1185">Reference proteome</keyword>
<dbReference type="Gene3D" id="3.40.50.2300">
    <property type="match status" value="1"/>
</dbReference>
<dbReference type="Proteomes" id="UP000268007">
    <property type="component" value="Unassembled WGS sequence"/>
</dbReference>
<accession>A0A495J2W4</accession>
<dbReference type="AlphaFoldDB" id="A0A495J2W4"/>
<dbReference type="SUPFAM" id="SSF52172">
    <property type="entry name" value="CheY-like"/>
    <property type="match status" value="1"/>
</dbReference>
<dbReference type="RefSeq" id="WP_121198783.1">
    <property type="nucleotide sequence ID" value="NZ_RBKU01000001.1"/>
</dbReference>
<evidence type="ECO:0000313" key="5">
    <source>
        <dbReference type="Proteomes" id="UP000268007"/>
    </source>
</evidence>
<protein>
    <submittedName>
        <fullName evidence="4">Response regulator receiver domain-containing protein</fullName>
    </submittedName>
</protein>
<gene>
    <name evidence="4" type="ORF">BDD43_3471</name>
</gene>
<dbReference type="InterPro" id="IPR011006">
    <property type="entry name" value="CheY-like_superfamily"/>
</dbReference>
<organism evidence="4 5">
    <name type="scientific">Mucilaginibacter gracilis</name>
    <dbReference type="NCBI Taxonomy" id="423350"/>
    <lineage>
        <taxon>Bacteria</taxon>
        <taxon>Pseudomonadati</taxon>
        <taxon>Bacteroidota</taxon>
        <taxon>Sphingobacteriia</taxon>
        <taxon>Sphingobacteriales</taxon>
        <taxon>Sphingobacteriaceae</taxon>
        <taxon>Mucilaginibacter</taxon>
    </lineage>
</organism>
<keyword evidence="1 2" id="KW-0597">Phosphoprotein</keyword>
<dbReference type="SMART" id="SM00448">
    <property type="entry name" value="REC"/>
    <property type="match status" value="1"/>
</dbReference>
<dbReference type="EMBL" id="RBKU01000001">
    <property type="protein sequence ID" value="RKR83267.1"/>
    <property type="molecule type" value="Genomic_DNA"/>
</dbReference>
<feature type="modified residue" description="4-aspartylphosphate" evidence="2">
    <location>
        <position position="53"/>
    </location>
</feature>
<dbReference type="InterPro" id="IPR050595">
    <property type="entry name" value="Bact_response_regulator"/>
</dbReference>
<dbReference type="GO" id="GO:0000160">
    <property type="term" value="P:phosphorelay signal transduction system"/>
    <property type="evidence" value="ECO:0007669"/>
    <property type="project" value="InterPro"/>
</dbReference>
<dbReference type="Pfam" id="PF00072">
    <property type="entry name" value="Response_reg"/>
    <property type="match status" value="1"/>
</dbReference>
<proteinExistence type="predicted"/>
<dbReference type="PANTHER" id="PTHR44591:SF3">
    <property type="entry name" value="RESPONSE REGULATORY DOMAIN-CONTAINING PROTEIN"/>
    <property type="match status" value="1"/>
</dbReference>